<evidence type="ECO:0000313" key="4">
    <source>
        <dbReference type="WBParaSite" id="ALUE_0000766301-mRNA-1"/>
    </source>
</evidence>
<reference evidence="4" key="1">
    <citation type="submission" date="2017-02" db="UniProtKB">
        <authorList>
            <consortium name="WormBaseParasite"/>
        </authorList>
    </citation>
    <scope>IDENTIFICATION</scope>
</reference>
<evidence type="ECO:0000256" key="1">
    <source>
        <dbReference type="SAM" id="MobiDB-lite"/>
    </source>
</evidence>
<dbReference type="AlphaFoldDB" id="A0A0M3HWT7"/>
<name>A0A0M3HWT7_ASCLU</name>
<keyword evidence="2" id="KW-0812">Transmembrane</keyword>
<protein>
    <submittedName>
        <fullName evidence="4">Uncharacterized protein</fullName>
    </submittedName>
</protein>
<dbReference type="Proteomes" id="UP000036681">
    <property type="component" value="Unplaced"/>
</dbReference>
<feature type="region of interest" description="Disordered" evidence="1">
    <location>
        <begin position="207"/>
        <end position="231"/>
    </location>
</feature>
<proteinExistence type="predicted"/>
<keyword evidence="2" id="KW-0472">Membrane</keyword>
<feature type="transmembrane region" description="Helical" evidence="2">
    <location>
        <begin position="270"/>
        <end position="295"/>
    </location>
</feature>
<accession>A0A0M3HWT7</accession>
<evidence type="ECO:0000313" key="3">
    <source>
        <dbReference type="Proteomes" id="UP000036681"/>
    </source>
</evidence>
<organism evidence="3 4">
    <name type="scientific">Ascaris lumbricoides</name>
    <name type="common">Giant roundworm</name>
    <dbReference type="NCBI Taxonomy" id="6252"/>
    <lineage>
        <taxon>Eukaryota</taxon>
        <taxon>Metazoa</taxon>
        <taxon>Ecdysozoa</taxon>
        <taxon>Nematoda</taxon>
        <taxon>Chromadorea</taxon>
        <taxon>Rhabditida</taxon>
        <taxon>Spirurina</taxon>
        <taxon>Ascaridomorpha</taxon>
        <taxon>Ascaridoidea</taxon>
        <taxon>Ascarididae</taxon>
        <taxon>Ascaris</taxon>
    </lineage>
</organism>
<dbReference type="WBParaSite" id="ALUE_0000766301-mRNA-1">
    <property type="protein sequence ID" value="ALUE_0000766301-mRNA-1"/>
    <property type="gene ID" value="ALUE_0000766301"/>
</dbReference>
<keyword evidence="2" id="KW-1133">Transmembrane helix</keyword>
<keyword evidence="3" id="KW-1185">Reference proteome</keyword>
<evidence type="ECO:0000256" key="2">
    <source>
        <dbReference type="SAM" id="Phobius"/>
    </source>
</evidence>
<sequence length="315" mass="35458">MPPARETIPVANKTNAYNPITKVRGDDSSLCISANDHKGLKKLTLTLKTSKRDRGVRIAMDFVENVMEPISVTISELNIQQKSIAAPSTCSVQRRITLRNDAIELRIGERWQLANRRRQPLSDVLFVEVNKSRDRCCFVEGTAEWIRTDVRKPTTKAKAAAIQNLQRPLFVKSSSLSFSARHSNSSNLELKSSSMAVTSRNRFNYGNEISASKPEPNAARKYPFTSRPPSRGVSFATNKKLGSAIDVSTKPTHLRNVRSNDINNVWTSTFLTFLGIEVFFVGSFIIFGLLMFAWLQTRPKEAKVLRHHLPVQQKQ</sequence>